<feature type="domain" description="ABC transporter" evidence="10">
    <location>
        <begin position="364"/>
        <end position="598"/>
    </location>
</feature>
<evidence type="ECO:0000256" key="3">
    <source>
        <dbReference type="ARBA" id="ARBA00022692"/>
    </source>
</evidence>
<dbReference type="PROSITE" id="PS50893">
    <property type="entry name" value="ABC_TRANSPORTER_2"/>
    <property type="match status" value="1"/>
</dbReference>
<comment type="subcellular location">
    <subcellularLocation>
        <location evidence="1">Cell membrane</location>
        <topology evidence="1">Multi-pass membrane protein</topology>
    </subcellularLocation>
</comment>
<dbReference type="Pfam" id="PF00664">
    <property type="entry name" value="ABC_membrane"/>
    <property type="match status" value="1"/>
</dbReference>
<dbReference type="InterPro" id="IPR027417">
    <property type="entry name" value="P-loop_NTPase"/>
</dbReference>
<feature type="transmembrane region" description="Helical" evidence="9">
    <location>
        <begin position="187"/>
        <end position="207"/>
    </location>
</feature>
<dbReference type="GO" id="GO:0016887">
    <property type="term" value="F:ATP hydrolysis activity"/>
    <property type="evidence" value="ECO:0007669"/>
    <property type="project" value="InterPro"/>
</dbReference>
<evidence type="ECO:0000259" key="11">
    <source>
        <dbReference type="PROSITE" id="PS50929"/>
    </source>
</evidence>
<evidence type="ECO:0000256" key="2">
    <source>
        <dbReference type="ARBA" id="ARBA00022448"/>
    </source>
</evidence>
<dbReference type="GO" id="GO:0005524">
    <property type="term" value="F:ATP binding"/>
    <property type="evidence" value="ECO:0007669"/>
    <property type="project" value="UniProtKB-KW"/>
</dbReference>
<evidence type="ECO:0000313" key="12">
    <source>
        <dbReference type="EMBL" id="SNB61425.1"/>
    </source>
</evidence>
<dbReference type="EMBL" id="FYEH01000002">
    <property type="protein sequence ID" value="SNB61425.1"/>
    <property type="molecule type" value="Genomic_DNA"/>
</dbReference>
<keyword evidence="4" id="KW-0547">Nucleotide-binding</keyword>
<evidence type="ECO:0000256" key="6">
    <source>
        <dbReference type="ARBA" id="ARBA00022989"/>
    </source>
</evidence>
<dbReference type="InterPro" id="IPR036640">
    <property type="entry name" value="ABC1_TM_sf"/>
</dbReference>
<dbReference type="InterPro" id="IPR039421">
    <property type="entry name" value="Type_1_exporter"/>
</dbReference>
<evidence type="ECO:0000313" key="13">
    <source>
        <dbReference type="Proteomes" id="UP000197065"/>
    </source>
</evidence>
<evidence type="ECO:0000256" key="9">
    <source>
        <dbReference type="SAM" id="Phobius"/>
    </source>
</evidence>
<organism evidence="12 13">
    <name type="scientific">Arboricoccus pini</name>
    <dbReference type="NCBI Taxonomy" id="1963835"/>
    <lineage>
        <taxon>Bacteria</taxon>
        <taxon>Pseudomonadati</taxon>
        <taxon>Pseudomonadota</taxon>
        <taxon>Alphaproteobacteria</taxon>
        <taxon>Geminicoccales</taxon>
        <taxon>Geminicoccaceae</taxon>
        <taxon>Arboricoccus</taxon>
    </lineage>
</organism>
<feature type="transmembrane region" description="Helical" evidence="9">
    <location>
        <begin position="273"/>
        <end position="294"/>
    </location>
</feature>
<proteinExistence type="predicted"/>
<feature type="transmembrane region" description="Helical" evidence="9">
    <location>
        <begin position="83"/>
        <end position="102"/>
    </location>
</feature>
<feature type="transmembrane region" description="Helical" evidence="9">
    <location>
        <begin position="46"/>
        <end position="68"/>
    </location>
</feature>
<name>A0A212QPR3_9PROT</name>
<dbReference type="RefSeq" id="WP_088560086.1">
    <property type="nucleotide sequence ID" value="NZ_FYEH01000002.1"/>
</dbReference>
<dbReference type="OrthoDB" id="5288404at2"/>
<dbReference type="Pfam" id="PF00005">
    <property type="entry name" value="ABC_tran"/>
    <property type="match status" value="1"/>
</dbReference>
<dbReference type="GO" id="GO:0140359">
    <property type="term" value="F:ABC-type transporter activity"/>
    <property type="evidence" value="ECO:0007669"/>
    <property type="project" value="InterPro"/>
</dbReference>
<dbReference type="Gene3D" id="3.40.50.300">
    <property type="entry name" value="P-loop containing nucleotide triphosphate hydrolases"/>
    <property type="match status" value="1"/>
</dbReference>
<dbReference type="InterPro" id="IPR003439">
    <property type="entry name" value="ABC_transporter-like_ATP-bd"/>
</dbReference>
<keyword evidence="6 9" id="KW-1133">Transmembrane helix</keyword>
<evidence type="ECO:0000259" key="10">
    <source>
        <dbReference type="PROSITE" id="PS50893"/>
    </source>
</evidence>
<dbReference type="InterPro" id="IPR011527">
    <property type="entry name" value="ABC1_TM_dom"/>
</dbReference>
<evidence type="ECO:0000256" key="7">
    <source>
        <dbReference type="ARBA" id="ARBA00023136"/>
    </source>
</evidence>
<reference evidence="12 13" key="1">
    <citation type="submission" date="2017-06" db="EMBL/GenBank/DDBJ databases">
        <authorList>
            <person name="Kim H.J."/>
            <person name="Triplett B.A."/>
        </authorList>
    </citation>
    <scope>NUCLEOTIDE SEQUENCE [LARGE SCALE GENOMIC DNA]</scope>
    <source>
        <strain evidence="12 13">B29T1</strain>
    </source>
</reference>
<dbReference type="SUPFAM" id="SSF90123">
    <property type="entry name" value="ABC transporter transmembrane region"/>
    <property type="match status" value="1"/>
</dbReference>
<dbReference type="PROSITE" id="PS50929">
    <property type="entry name" value="ABC_TM1F"/>
    <property type="match status" value="1"/>
</dbReference>
<evidence type="ECO:0000256" key="1">
    <source>
        <dbReference type="ARBA" id="ARBA00004651"/>
    </source>
</evidence>
<feature type="transmembrane region" description="Helical" evidence="9">
    <location>
        <begin position="162"/>
        <end position="181"/>
    </location>
</feature>
<keyword evidence="3 9" id="KW-0812">Transmembrane</keyword>
<protein>
    <submittedName>
        <fullName evidence="12">ATP-binding cassette, subfamily B</fullName>
    </submittedName>
</protein>
<gene>
    <name evidence="12" type="ORF">SAMN07250955_102233</name>
</gene>
<evidence type="ECO:0000256" key="4">
    <source>
        <dbReference type="ARBA" id="ARBA00022741"/>
    </source>
</evidence>
<dbReference type="SMART" id="SM00382">
    <property type="entry name" value="AAA"/>
    <property type="match status" value="1"/>
</dbReference>
<keyword evidence="13" id="KW-1185">Reference proteome</keyword>
<dbReference type="InterPro" id="IPR003593">
    <property type="entry name" value="AAA+_ATPase"/>
</dbReference>
<dbReference type="PROSITE" id="PS00211">
    <property type="entry name" value="ABC_TRANSPORTER_1"/>
    <property type="match status" value="1"/>
</dbReference>
<dbReference type="InterPro" id="IPR017871">
    <property type="entry name" value="ABC_transporter-like_CS"/>
</dbReference>
<feature type="region of interest" description="Disordered" evidence="8">
    <location>
        <begin position="1"/>
        <end position="25"/>
    </location>
</feature>
<dbReference type="GO" id="GO:0005886">
    <property type="term" value="C:plasma membrane"/>
    <property type="evidence" value="ECO:0007669"/>
    <property type="project" value="UniProtKB-SubCell"/>
</dbReference>
<dbReference type="GO" id="GO:0034040">
    <property type="term" value="F:ATPase-coupled lipid transmembrane transporter activity"/>
    <property type="evidence" value="ECO:0007669"/>
    <property type="project" value="TreeGrafter"/>
</dbReference>
<keyword evidence="7 9" id="KW-0472">Membrane</keyword>
<accession>A0A212QPR3</accession>
<feature type="domain" description="ABC transmembrane type-1" evidence="11">
    <location>
        <begin position="48"/>
        <end position="330"/>
    </location>
</feature>
<dbReference type="Proteomes" id="UP000197065">
    <property type="component" value="Unassembled WGS sequence"/>
</dbReference>
<dbReference type="CDD" id="cd07346">
    <property type="entry name" value="ABC_6TM_exporters"/>
    <property type="match status" value="1"/>
</dbReference>
<feature type="compositionally biased region" description="Basic and acidic residues" evidence="8">
    <location>
        <begin position="1"/>
        <end position="19"/>
    </location>
</feature>
<dbReference type="PANTHER" id="PTHR24221">
    <property type="entry name" value="ATP-BINDING CASSETTE SUB-FAMILY B"/>
    <property type="match status" value="1"/>
</dbReference>
<evidence type="ECO:0000256" key="5">
    <source>
        <dbReference type="ARBA" id="ARBA00022840"/>
    </source>
</evidence>
<sequence length="613" mass="66743">MIGGEDRPTQGRRSDDRADASGTDLTQFAGHPLRFMLHYVRRRPRAHFFVLLAVLAAVGCSVGSQYAIKTLVDVLSSPDAKSLIWWAFVFLALLIAADNLLWRVAGWIGASMFPAVTGDLRRDLFDHLTGHSPRYFADRLPGTLASRITATSNAVFQVENMFCWNVLPPCVAVIGAILILVSVNPLMGLGLVAISAAMAFIIARLAIKGGGMHHEFAAKAAAVDGELIDVIGNMSLVRAFGAIGRERRRFSQTVEMEVGARERSLKYLEKLRLLHAIMTAGLTAVVLAWSIILWEAGKVTTGDVVLTCTLGFTIMHGTRDLAVALVDVTQHVARLAEAVTTLLVPHDLPDHPKATVLASRRGQVTFDHVTFNYPNGGEVMRDFCLDIPAGQKVGLIGRSGAGKSTVIALLQRFYDVDGGRIMIDGQEIKLATQESLRATIAIVPQDVSLFQRSIMENIRYGRPDASDEDVMEAARAASAFSFIEGLQDGFDTEVGERGTKLSGGQRQRIAIARAFLKDAPILILDEATSALDSESESQVQEALERLVKGRTVIAIAHRLSTLRNFDRIVSMDKGHVIEDGSPLELMHRPGLYRELLDLQAGRQANPSDPRIAA</sequence>
<dbReference type="AlphaFoldDB" id="A0A212QPR3"/>
<dbReference type="Gene3D" id="1.20.1560.10">
    <property type="entry name" value="ABC transporter type 1, transmembrane domain"/>
    <property type="match status" value="1"/>
</dbReference>
<evidence type="ECO:0000256" key="8">
    <source>
        <dbReference type="SAM" id="MobiDB-lite"/>
    </source>
</evidence>
<dbReference type="PANTHER" id="PTHR24221:SF654">
    <property type="entry name" value="ATP-BINDING CASSETTE SUB-FAMILY B MEMBER 6"/>
    <property type="match status" value="1"/>
</dbReference>
<keyword evidence="2" id="KW-0813">Transport</keyword>
<keyword evidence="5 12" id="KW-0067">ATP-binding</keyword>
<dbReference type="FunFam" id="3.40.50.300:FF:000287">
    <property type="entry name" value="Multidrug ABC transporter ATP-binding protein"/>
    <property type="match status" value="1"/>
</dbReference>
<dbReference type="SUPFAM" id="SSF52540">
    <property type="entry name" value="P-loop containing nucleoside triphosphate hydrolases"/>
    <property type="match status" value="1"/>
</dbReference>